<dbReference type="Pfam" id="PF21523">
    <property type="entry name" value="ParM_N"/>
    <property type="match status" value="1"/>
</dbReference>
<protein>
    <submittedName>
        <fullName evidence="3">StbA family protein</fullName>
    </submittedName>
</protein>
<dbReference type="AlphaFoldDB" id="A0A6L5EFC2"/>
<proteinExistence type="predicted"/>
<comment type="caution">
    <text evidence="3">The sequence shown here is derived from an EMBL/GenBank/DDBJ whole genome shotgun (WGS) entry which is preliminary data.</text>
</comment>
<name>A0A6L5EFC2_9ENTR</name>
<dbReference type="Proteomes" id="UP000475079">
    <property type="component" value="Unassembled WGS sequence"/>
</dbReference>
<dbReference type="InterPro" id="IPR009440">
    <property type="entry name" value="ParM/StbA_N"/>
</dbReference>
<evidence type="ECO:0000259" key="1">
    <source>
        <dbReference type="Pfam" id="PF06406"/>
    </source>
</evidence>
<gene>
    <name evidence="3" type="ORF">GBB84_25310</name>
</gene>
<accession>A0A6L5EFC2</accession>
<dbReference type="InterPro" id="IPR056367">
    <property type="entry name" value="ASKHA_NBD_ParM_R1-like"/>
</dbReference>
<dbReference type="InterPro" id="IPR043129">
    <property type="entry name" value="ATPase_NBD"/>
</dbReference>
<dbReference type="Gene3D" id="3.30.420.40">
    <property type="match status" value="2"/>
</dbReference>
<feature type="domain" description="Plasmid segregation protein ParM C-terminal" evidence="2">
    <location>
        <begin position="165"/>
        <end position="316"/>
    </location>
</feature>
<sequence>MIHIFCDDGSTNVKLAWFENDVLKTFVSANSFRHGWKVDFGGQVFNYMVAGMKYTWDAVSRDAVSTTNVEYQYGDLNLLGVHHALLNSGLEPQDVSLTVTLPLSEYYDQDCQKNDENISRKKANLMRDITLNKGETFTVKDVYVMPESLPAAFSRLAEIKPGAGETTLIIDLGGTTLDAGVIVGEFEDISAIHGNPSVGVSLVTQAAQGALRAAESETSPLIADRVIRERKDRAFLHSIINDSDRIGYVTDKIEEAIGALGARVVSELTRFRNVNRVLLTGGGAPLIEESIRRAWPLAADRIEVIKEPQLALAREIALFKNEG</sequence>
<dbReference type="InterPro" id="IPR048345">
    <property type="entry name" value="ParM_C"/>
</dbReference>
<dbReference type="EMBL" id="WHIY01000025">
    <property type="protein sequence ID" value="MPQ54207.1"/>
    <property type="molecule type" value="Genomic_DNA"/>
</dbReference>
<dbReference type="CDD" id="cd24022">
    <property type="entry name" value="ASKHA_NBD_ParM_R1-like"/>
    <property type="match status" value="1"/>
</dbReference>
<evidence type="ECO:0000313" key="3">
    <source>
        <dbReference type="EMBL" id="MPQ54207.1"/>
    </source>
</evidence>
<keyword evidence="4" id="KW-1185">Reference proteome</keyword>
<dbReference type="Pfam" id="PF06406">
    <property type="entry name" value="StbA_N"/>
    <property type="match status" value="1"/>
</dbReference>
<reference evidence="3 4" key="1">
    <citation type="submission" date="2019-10" db="EMBL/GenBank/DDBJ databases">
        <title>Characterization of a new Citrobacter species.</title>
        <authorList>
            <person name="Goncalves Ribeiro T."/>
            <person name="Izdebski R."/>
            <person name="Urbanowicz P."/>
            <person name="Carmeli Y."/>
            <person name="Gniadkowski M."/>
            <person name="Peixe L."/>
        </authorList>
    </citation>
    <scope>NUCLEOTIDE SEQUENCE [LARGE SCALE GENOMIC DNA]</scope>
    <source>
        <strain evidence="3 4">NMI7905_11</strain>
    </source>
</reference>
<evidence type="ECO:0000313" key="4">
    <source>
        <dbReference type="Proteomes" id="UP000475079"/>
    </source>
</evidence>
<feature type="domain" description="Plasmid segregation protein ParM/StbA N-terminal" evidence="1">
    <location>
        <begin position="3"/>
        <end position="156"/>
    </location>
</feature>
<dbReference type="SUPFAM" id="SSF53067">
    <property type="entry name" value="Actin-like ATPase domain"/>
    <property type="match status" value="2"/>
</dbReference>
<organism evidence="3 4">
    <name type="scientific">Citrobacter telavivensis</name>
    <dbReference type="NCBI Taxonomy" id="2653932"/>
    <lineage>
        <taxon>Bacteria</taxon>
        <taxon>Pseudomonadati</taxon>
        <taxon>Pseudomonadota</taxon>
        <taxon>Gammaproteobacteria</taxon>
        <taxon>Enterobacterales</taxon>
        <taxon>Enterobacteriaceae</taxon>
        <taxon>Citrobacter</taxon>
    </lineage>
</organism>
<evidence type="ECO:0000259" key="2">
    <source>
        <dbReference type="Pfam" id="PF21523"/>
    </source>
</evidence>